<dbReference type="InterPro" id="IPR018181">
    <property type="entry name" value="Heat_shock_70_CS"/>
</dbReference>
<proteinExistence type="inferred from homology"/>
<sequence length="536" mass="57024">MDLGLDFGTTHTVVAHADRGNYPVVAFLDEDGDARDHFPSVVADDGGTLVYGFAALEAARRGMPSSRSFKRLLAEPRVTADTLMLIGEREVPLFGVLTGLFSAVLEALRTSSSIEGRLDGSTRPRAMLGVPAQAGSAQRFLTLEACRHAGFEVAGLVNEPSAASFEFAHRQARSITSRRDLVIVYDLGGGTFDASLLRLSGTRHEVLDSFGVNRLGGDDFDEALAEAALQVAGRSRTELPEASWGALLEDCREAKERIGPQSRRVVVEVPAAGAAASTSATVPVDEFYAAVTPLVEATTEAMEPLVQSLGSPDKDGEELQGVAGIYIVGGASGLPLVPRMLRSRFGRRVHRSPMPSASTAVGLAIAADPDGGFSLRDRLSRGFGVFREREAGAAVSFDPVLDRSLRTAEALGETASPEPVVVTRRYQAAHNIGWFRFVEYSSVDDQGEPRGDIAPVAEIVFPFDPQLQQAVDGSTAGTAATAGTASGPSLLQDARIVRMDAGPLLEERYTVDPAGIIELSLTDLTTGYRQEHVFQV</sequence>
<dbReference type="Gene3D" id="3.30.420.40">
    <property type="match status" value="2"/>
</dbReference>
<keyword evidence="4" id="KW-0346">Stress response</keyword>
<keyword evidence="5" id="KW-0143">Chaperone</keyword>
<evidence type="ECO:0000256" key="6">
    <source>
        <dbReference type="RuleBase" id="RU003322"/>
    </source>
</evidence>
<keyword evidence="2 6" id="KW-0547">Nucleotide-binding</keyword>
<keyword evidence="3 6" id="KW-0067">ATP-binding</keyword>
<dbReference type="InterPro" id="IPR043129">
    <property type="entry name" value="ATPase_NBD"/>
</dbReference>
<dbReference type="PROSITE" id="PS00329">
    <property type="entry name" value="HSP70_2"/>
    <property type="match status" value="1"/>
</dbReference>
<gene>
    <name evidence="7" type="ORF">GCM10009817_28090</name>
</gene>
<comment type="similarity">
    <text evidence="1 6">Belongs to the heat shock protein 70 family.</text>
</comment>
<evidence type="ECO:0000256" key="1">
    <source>
        <dbReference type="ARBA" id="ARBA00007381"/>
    </source>
</evidence>
<accession>A0ABP5DVB5</accession>
<reference evidence="8" key="1">
    <citation type="journal article" date="2019" name="Int. J. Syst. Evol. Microbiol.">
        <title>The Global Catalogue of Microorganisms (GCM) 10K type strain sequencing project: providing services to taxonomists for standard genome sequencing and annotation.</title>
        <authorList>
            <consortium name="The Broad Institute Genomics Platform"/>
            <consortium name="The Broad Institute Genome Sequencing Center for Infectious Disease"/>
            <person name="Wu L."/>
            <person name="Ma J."/>
        </authorList>
    </citation>
    <scope>NUCLEOTIDE SEQUENCE [LARGE SCALE GENOMIC DNA]</scope>
    <source>
        <strain evidence="8">JCM 15628</strain>
    </source>
</reference>
<evidence type="ECO:0000256" key="5">
    <source>
        <dbReference type="ARBA" id="ARBA00023186"/>
    </source>
</evidence>
<organism evidence="7 8">
    <name type="scientific">Terrabacter lapilli</name>
    <dbReference type="NCBI Taxonomy" id="436231"/>
    <lineage>
        <taxon>Bacteria</taxon>
        <taxon>Bacillati</taxon>
        <taxon>Actinomycetota</taxon>
        <taxon>Actinomycetes</taxon>
        <taxon>Micrococcales</taxon>
        <taxon>Intrasporangiaceae</taxon>
        <taxon>Terrabacter</taxon>
    </lineage>
</organism>
<evidence type="ECO:0000313" key="8">
    <source>
        <dbReference type="Proteomes" id="UP001500013"/>
    </source>
</evidence>
<dbReference type="PRINTS" id="PR00301">
    <property type="entry name" value="HEATSHOCK70"/>
</dbReference>
<name>A0ABP5DVB5_9MICO</name>
<dbReference type="EMBL" id="BAAAPU010000008">
    <property type="protein sequence ID" value="GAA1985023.1"/>
    <property type="molecule type" value="Genomic_DNA"/>
</dbReference>
<dbReference type="Pfam" id="PF00012">
    <property type="entry name" value="HSP70"/>
    <property type="match status" value="1"/>
</dbReference>
<protein>
    <submittedName>
        <fullName evidence="7">Hsp70 family protein</fullName>
    </submittedName>
</protein>
<dbReference type="InterPro" id="IPR013126">
    <property type="entry name" value="Hsp_70_fam"/>
</dbReference>
<dbReference type="Gene3D" id="3.90.640.10">
    <property type="entry name" value="Actin, Chain A, domain 4"/>
    <property type="match status" value="1"/>
</dbReference>
<evidence type="ECO:0000256" key="4">
    <source>
        <dbReference type="ARBA" id="ARBA00023016"/>
    </source>
</evidence>
<dbReference type="SUPFAM" id="SSF53067">
    <property type="entry name" value="Actin-like ATPase domain"/>
    <property type="match status" value="2"/>
</dbReference>
<keyword evidence="8" id="KW-1185">Reference proteome</keyword>
<evidence type="ECO:0000256" key="2">
    <source>
        <dbReference type="ARBA" id="ARBA00022741"/>
    </source>
</evidence>
<evidence type="ECO:0000313" key="7">
    <source>
        <dbReference type="EMBL" id="GAA1985023.1"/>
    </source>
</evidence>
<evidence type="ECO:0000256" key="3">
    <source>
        <dbReference type="ARBA" id="ARBA00022840"/>
    </source>
</evidence>
<dbReference type="PROSITE" id="PS01036">
    <property type="entry name" value="HSP70_3"/>
    <property type="match status" value="1"/>
</dbReference>
<dbReference type="RefSeq" id="WP_344063698.1">
    <property type="nucleotide sequence ID" value="NZ_BAAAPU010000008.1"/>
</dbReference>
<dbReference type="Proteomes" id="UP001500013">
    <property type="component" value="Unassembled WGS sequence"/>
</dbReference>
<dbReference type="PANTHER" id="PTHR19375">
    <property type="entry name" value="HEAT SHOCK PROTEIN 70KDA"/>
    <property type="match status" value="1"/>
</dbReference>
<comment type="caution">
    <text evidence="7">The sequence shown here is derived from an EMBL/GenBank/DDBJ whole genome shotgun (WGS) entry which is preliminary data.</text>
</comment>